<keyword evidence="1" id="KW-0812">Transmembrane</keyword>
<reference evidence="3" key="1">
    <citation type="submission" date="2016-10" db="EMBL/GenBank/DDBJ databases">
        <authorList>
            <person name="Varghese N."/>
            <person name="Submissions S."/>
        </authorList>
    </citation>
    <scope>NUCLEOTIDE SEQUENCE [LARGE SCALE GENOMIC DNA]</scope>
    <source>
        <strain evidence="3">DSM 25030</strain>
    </source>
</reference>
<protein>
    <submittedName>
        <fullName evidence="2">Uncharacterized protein</fullName>
    </submittedName>
</protein>
<feature type="transmembrane region" description="Helical" evidence="1">
    <location>
        <begin position="6"/>
        <end position="27"/>
    </location>
</feature>
<accession>A0A1H2V2X2</accession>
<dbReference type="Proteomes" id="UP000199592">
    <property type="component" value="Unassembled WGS sequence"/>
</dbReference>
<dbReference type="OrthoDB" id="1453329at2"/>
<keyword evidence="3" id="KW-1185">Reference proteome</keyword>
<sequence length="104" mass="11994">MLNKLIIPVFAIILVGSLLVTPLIPLLDKELGKTIMLTSGEEEESSSMEEMMKKFDETTFYIKYFSELRHELVKQNQLITYSGYLFPTSDHTLEILDPPPRQLM</sequence>
<dbReference type="STRING" id="1073328.SAMN05216294_0404"/>
<proteinExistence type="predicted"/>
<keyword evidence="1" id="KW-0472">Membrane</keyword>
<gene>
    <name evidence="2" type="ORF">SAMN04487892_1887</name>
</gene>
<dbReference type="AlphaFoldDB" id="A0A1H2V2X2"/>
<organism evidence="2 3">
    <name type="scientific">Flagellimonas zhangzhouensis</name>
    <dbReference type="NCBI Taxonomy" id="1073328"/>
    <lineage>
        <taxon>Bacteria</taxon>
        <taxon>Pseudomonadati</taxon>
        <taxon>Bacteroidota</taxon>
        <taxon>Flavobacteriia</taxon>
        <taxon>Flavobacteriales</taxon>
        <taxon>Flavobacteriaceae</taxon>
        <taxon>Flagellimonas</taxon>
    </lineage>
</organism>
<evidence type="ECO:0000313" key="2">
    <source>
        <dbReference type="EMBL" id="SDW62667.1"/>
    </source>
</evidence>
<evidence type="ECO:0000313" key="3">
    <source>
        <dbReference type="Proteomes" id="UP000199592"/>
    </source>
</evidence>
<dbReference type="EMBL" id="FNMY01000002">
    <property type="protein sequence ID" value="SDW62667.1"/>
    <property type="molecule type" value="Genomic_DNA"/>
</dbReference>
<dbReference type="RefSeq" id="WP_090292134.1">
    <property type="nucleotide sequence ID" value="NZ_FNKI01000001.1"/>
</dbReference>
<keyword evidence="1" id="KW-1133">Transmembrane helix</keyword>
<name>A0A1H2V2X2_9FLAO</name>
<evidence type="ECO:0000256" key="1">
    <source>
        <dbReference type="SAM" id="Phobius"/>
    </source>
</evidence>